<name>A0A5N8XRL6_9ACTN</name>
<sequence>MGIFDRFENRAHQDQAKNVSDDAERKINERTGDRFARRREPVQHRVEEPTGIRHDEPPGQQ</sequence>
<dbReference type="OrthoDB" id="5125103at2"/>
<feature type="region of interest" description="Disordered" evidence="1">
    <location>
        <begin position="1"/>
        <end position="61"/>
    </location>
</feature>
<comment type="caution">
    <text evidence="2">The sequence shown here is derived from an EMBL/GenBank/DDBJ whole genome shotgun (WGS) entry which is preliminary data.</text>
</comment>
<proteinExistence type="predicted"/>
<dbReference type="Proteomes" id="UP000400924">
    <property type="component" value="Unassembled WGS sequence"/>
</dbReference>
<evidence type="ECO:0000313" key="3">
    <source>
        <dbReference type="Proteomes" id="UP000400924"/>
    </source>
</evidence>
<keyword evidence="3" id="KW-1185">Reference proteome</keyword>
<reference evidence="2 3" key="1">
    <citation type="submission" date="2019-07" db="EMBL/GenBank/DDBJ databases">
        <title>New species of Amycolatopsis and Streptomyces.</title>
        <authorList>
            <person name="Duangmal K."/>
            <person name="Teo W.F.A."/>
            <person name="Lipun K."/>
        </authorList>
    </citation>
    <scope>NUCLEOTIDE SEQUENCE [LARGE SCALE GENOMIC DNA]</scope>
    <source>
        <strain evidence="2 3">NBRC 106415</strain>
    </source>
</reference>
<accession>A0A5N8XRL6</accession>
<gene>
    <name evidence="2" type="ORF">FNH08_34435</name>
</gene>
<organism evidence="2 3">
    <name type="scientific">Streptomyces spongiae</name>
    <dbReference type="NCBI Taxonomy" id="565072"/>
    <lineage>
        <taxon>Bacteria</taxon>
        <taxon>Bacillati</taxon>
        <taxon>Actinomycetota</taxon>
        <taxon>Actinomycetes</taxon>
        <taxon>Kitasatosporales</taxon>
        <taxon>Streptomycetaceae</taxon>
        <taxon>Streptomyces</taxon>
    </lineage>
</organism>
<dbReference type="EMBL" id="VJZC01000367">
    <property type="protein sequence ID" value="MPY62061.1"/>
    <property type="molecule type" value="Genomic_DNA"/>
</dbReference>
<dbReference type="AlphaFoldDB" id="A0A5N8XRL6"/>
<evidence type="ECO:0000313" key="2">
    <source>
        <dbReference type="EMBL" id="MPY62061.1"/>
    </source>
</evidence>
<protein>
    <submittedName>
        <fullName evidence="2">Antitoxin</fullName>
    </submittedName>
</protein>
<evidence type="ECO:0000256" key="1">
    <source>
        <dbReference type="SAM" id="MobiDB-lite"/>
    </source>
</evidence>